<dbReference type="Proteomes" id="UP000618591">
    <property type="component" value="Unassembled WGS sequence"/>
</dbReference>
<evidence type="ECO:0000256" key="3">
    <source>
        <dbReference type="ARBA" id="ARBA00023295"/>
    </source>
</evidence>
<dbReference type="InterPro" id="IPR051913">
    <property type="entry name" value="GH2_Domain-Containing"/>
</dbReference>
<comment type="caution">
    <text evidence="5">The sequence shown here is derived from an EMBL/GenBank/DDBJ whole genome shotgun (WGS) entry which is preliminary data.</text>
</comment>
<evidence type="ECO:0000259" key="4">
    <source>
        <dbReference type="Pfam" id="PF18565"/>
    </source>
</evidence>
<organism evidence="5 6">
    <name type="scientific">Sphingomonas psychrolutea</name>
    <dbReference type="NCBI Taxonomy" id="1259676"/>
    <lineage>
        <taxon>Bacteria</taxon>
        <taxon>Pseudomonadati</taxon>
        <taxon>Pseudomonadota</taxon>
        <taxon>Alphaproteobacteria</taxon>
        <taxon>Sphingomonadales</taxon>
        <taxon>Sphingomonadaceae</taxon>
        <taxon>Sphingomonas</taxon>
    </lineage>
</organism>
<sequence length="108" mass="11721">MRGLTTSRADLAHVLVEVLDDRGRVVPDATLKVDFAVEGAGELTGVANGNPHNVDSFKRPRRWTWHGQALAIVRPGKQTGWLVLTAKAAGLKPARLNLRVTAGDHQPR</sequence>
<dbReference type="PANTHER" id="PTHR42732:SF1">
    <property type="entry name" value="BETA-MANNOSIDASE"/>
    <property type="match status" value="1"/>
</dbReference>
<keyword evidence="6" id="KW-1185">Reference proteome</keyword>
<reference evidence="6" key="1">
    <citation type="journal article" date="2019" name="Int. J. Syst. Evol. Microbiol.">
        <title>The Global Catalogue of Microorganisms (GCM) 10K type strain sequencing project: providing services to taxonomists for standard genome sequencing and annotation.</title>
        <authorList>
            <consortium name="The Broad Institute Genomics Platform"/>
            <consortium name="The Broad Institute Genome Sequencing Center for Infectious Disease"/>
            <person name="Wu L."/>
            <person name="Ma J."/>
        </authorList>
    </citation>
    <scope>NUCLEOTIDE SEQUENCE [LARGE SCALE GENOMIC DNA]</scope>
    <source>
        <strain evidence="6">CGMCC 1.10106</strain>
    </source>
</reference>
<dbReference type="RefSeq" id="WP_188445111.1">
    <property type="nucleotide sequence ID" value="NZ_BMDW01000002.1"/>
</dbReference>
<evidence type="ECO:0000256" key="2">
    <source>
        <dbReference type="ARBA" id="ARBA00022801"/>
    </source>
</evidence>
<dbReference type="EMBL" id="BMDW01000002">
    <property type="protein sequence ID" value="GGA36900.1"/>
    <property type="molecule type" value="Genomic_DNA"/>
</dbReference>
<dbReference type="Pfam" id="PF18565">
    <property type="entry name" value="Glyco_hydro2_C5"/>
    <property type="match status" value="1"/>
</dbReference>
<evidence type="ECO:0000313" key="6">
    <source>
        <dbReference type="Proteomes" id="UP000618591"/>
    </source>
</evidence>
<name>A0ABQ1G5U9_9SPHN</name>
<dbReference type="Gene3D" id="2.60.40.10">
    <property type="entry name" value="Immunoglobulins"/>
    <property type="match status" value="1"/>
</dbReference>
<dbReference type="InterPro" id="IPR040605">
    <property type="entry name" value="Glyco_hydro2_dom5"/>
</dbReference>
<protein>
    <recommendedName>
        <fullName evidence="4">Glycoside hydrolase family 2 domain-containing protein</fullName>
    </recommendedName>
</protein>
<evidence type="ECO:0000256" key="1">
    <source>
        <dbReference type="ARBA" id="ARBA00007401"/>
    </source>
</evidence>
<proteinExistence type="inferred from homology"/>
<keyword evidence="3" id="KW-0326">Glycosidase</keyword>
<evidence type="ECO:0000313" key="5">
    <source>
        <dbReference type="EMBL" id="GGA36900.1"/>
    </source>
</evidence>
<accession>A0ABQ1G5U9</accession>
<feature type="domain" description="Glycoside hydrolase family 2" evidence="4">
    <location>
        <begin position="4"/>
        <end position="96"/>
    </location>
</feature>
<keyword evidence="2" id="KW-0378">Hydrolase</keyword>
<dbReference type="InterPro" id="IPR013783">
    <property type="entry name" value="Ig-like_fold"/>
</dbReference>
<dbReference type="PANTHER" id="PTHR42732">
    <property type="entry name" value="BETA-GALACTOSIDASE"/>
    <property type="match status" value="1"/>
</dbReference>
<comment type="similarity">
    <text evidence="1">Belongs to the glycosyl hydrolase 2 family.</text>
</comment>
<gene>
    <name evidence="5" type="ORF">GCM10011395_04020</name>
</gene>